<evidence type="ECO:0000313" key="4">
    <source>
        <dbReference type="EnsemblPlants" id="Kaladp0055s0131.2.v1.1.CDS.1"/>
    </source>
</evidence>
<dbReference type="EnsemblPlants" id="Kaladp0055s0131.2.v1.1">
    <property type="protein sequence ID" value="Kaladp0055s0131.2.v1.1.CDS.1"/>
    <property type="gene ID" value="Kaladp0055s0131.v1.1"/>
</dbReference>
<dbReference type="InterPro" id="IPR011990">
    <property type="entry name" value="TPR-like_helical_dom_sf"/>
</dbReference>
<evidence type="ECO:0000313" key="5">
    <source>
        <dbReference type="Proteomes" id="UP000594263"/>
    </source>
</evidence>
<organism evidence="4 5">
    <name type="scientific">Kalanchoe fedtschenkoi</name>
    <name type="common">Lavender scallops</name>
    <name type="synonym">South American air plant</name>
    <dbReference type="NCBI Taxonomy" id="63787"/>
    <lineage>
        <taxon>Eukaryota</taxon>
        <taxon>Viridiplantae</taxon>
        <taxon>Streptophyta</taxon>
        <taxon>Embryophyta</taxon>
        <taxon>Tracheophyta</taxon>
        <taxon>Spermatophyta</taxon>
        <taxon>Magnoliopsida</taxon>
        <taxon>eudicotyledons</taxon>
        <taxon>Gunneridae</taxon>
        <taxon>Pentapetalae</taxon>
        <taxon>Saxifragales</taxon>
        <taxon>Crassulaceae</taxon>
        <taxon>Kalanchoe</taxon>
    </lineage>
</organism>
<dbReference type="Pfam" id="PF13041">
    <property type="entry name" value="PPR_2"/>
    <property type="match status" value="1"/>
</dbReference>
<dbReference type="InterPro" id="IPR002885">
    <property type="entry name" value="PPR_rpt"/>
</dbReference>
<comment type="similarity">
    <text evidence="1">Belongs to the PPR family. P subfamily.</text>
</comment>
<dbReference type="Proteomes" id="UP000594263">
    <property type="component" value="Unplaced"/>
</dbReference>
<keyword evidence="5" id="KW-1185">Reference proteome</keyword>
<dbReference type="AlphaFoldDB" id="A0A7N0U5P3"/>
<keyword evidence="2" id="KW-0677">Repeat</keyword>
<dbReference type="Gramene" id="Kaladp0055s0131.1.v1.1">
    <property type="protein sequence ID" value="Kaladp0055s0131.1.v1.1.CDS.1"/>
    <property type="gene ID" value="Kaladp0055s0131.v1.1"/>
</dbReference>
<dbReference type="NCBIfam" id="TIGR00756">
    <property type="entry name" value="PPR"/>
    <property type="match status" value="1"/>
</dbReference>
<dbReference type="Pfam" id="PF01535">
    <property type="entry name" value="PPR"/>
    <property type="match status" value="1"/>
</dbReference>
<accession>A0A7N0U5P3</accession>
<protein>
    <recommendedName>
        <fullName evidence="6">Pentatricopeptide repeat-containing protein</fullName>
    </recommendedName>
</protein>
<reference evidence="4" key="1">
    <citation type="submission" date="2021-01" db="UniProtKB">
        <authorList>
            <consortium name="EnsemblPlants"/>
        </authorList>
    </citation>
    <scope>IDENTIFICATION</scope>
</reference>
<feature type="repeat" description="PPR" evidence="3">
    <location>
        <begin position="548"/>
        <end position="582"/>
    </location>
</feature>
<evidence type="ECO:0000256" key="1">
    <source>
        <dbReference type="ARBA" id="ARBA00007626"/>
    </source>
</evidence>
<evidence type="ECO:0000256" key="2">
    <source>
        <dbReference type="ARBA" id="ARBA00022737"/>
    </source>
</evidence>
<dbReference type="OMA" id="MHREIAM"/>
<evidence type="ECO:0000256" key="3">
    <source>
        <dbReference type="PROSITE-ProRule" id="PRU00708"/>
    </source>
</evidence>
<proteinExistence type="inferred from homology"/>
<name>A0A7N0U5P3_KALFE</name>
<dbReference type="PANTHER" id="PTHR46598:SF3">
    <property type="entry name" value="OS07G0495300 PROTEIN"/>
    <property type="match status" value="1"/>
</dbReference>
<dbReference type="PANTHER" id="PTHR46598">
    <property type="entry name" value="BNAC05G43320D PROTEIN"/>
    <property type="match status" value="1"/>
</dbReference>
<dbReference type="PROSITE" id="PS51375">
    <property type="entry name" value="PPR"/>
    <property type="match status" value="1"/>
</dbReference>
<dbReference type="Gramene" id="Kaladp0055s0131.2.v1.1">
    <property type="protein sequence ID" value="Kaladp0055s0131.2.v1.1.CDS.1"/>
    <property type="gene ID" value="Kaladp0055s0131.v1.1"/>
</dbReference>
<evidence type="ECO:0008006" key="6">
    <source>
        <dbReference type="Google" id="ProtNLM"/>
    </source>
</evidence>
<sequence length="703" mass="80473">MSLSVISRMPPRFRFLRSGLSVAPEVSSTTWFFYKSLRNHIDTRNLHNYSEGCGNVFIRWFCNFPEPQILCWGGSSRDILLQKLEVKLRDHQVDDAWEVFNDFRKLYGYPERSVMCKLVNELSYSAESRWLRKAYGLVSGISKYKSNLPQNDVLAKLSLSLARAQMPIRATMILRLLDDKTSLTSVMNLVVLHLVKTKIGTVLASNFLIENCNCCGQVTTEDNPRRRKDWKLDTSCFNLVLDACVRFDSSFKGQQLIEAMALTGVVADAHSVIIIAQIHEMSGQRDELLKFKDQIHPVPVSLLHHYHIFYDCLLSLHFKFGDLDAASDLAIEVFKMGEELPITKLKKGSHKPFLIPIVSQNLKSGLKIQVLPDILHKDTVLKFATQHQLISYKNRRLVLSDRAVAKLIHGYKLAGRVNDLSKVVTRIHGEMSSSKEASFCSDIVNACLFSGWLETAHDIIDDMELAGTPMPYDAYMSLMSAYCKRKMLREATGLAHQIRKAGFNCDPSDEQFISTCFTDDNNQNNQLKSGLAESLVRETQLKKTSLSEIYKFNSSIYFFCKAKMIEDAVRSYRRMQAVNIHPTVQTFTSLLQGYASLGMYREMTVLWGDIKRRLASESLPPNRDLFELLLSSFIRGGYFELVLDIICCMKKQSMFIDRQLHKHEFLKIHKDLYRNLKASMARTEAQSKRLHLVQEFRNWAGIS</sequence>
<dbReference type="EnsemblPlants" id="Kaladp0055s0131.1.v1.1">
    <property type="protein sequence ID" value="Kaladp0055s0131.1.v1.1.CDS.1"/>
    <property type="gene ID" value="Kaladp0055s0131.v1.1"/>
</dbReference>
<dbReference type="Gene3D" id="1.25.40.10">
    <property type="entry name" value="Tetratricopeptide repeat domain"/>
    <property type="match status" value="2"/>
</dbReference>